<keyword evidence="3" id="KW-0472">Membrane</keyword>
<accession>A0A363UQT9</accession>
<keyword evidence="3" id="KW-1133">Transmembrane helix</keyword>
<dbReference type="Gene3D" id="1.20.5.340">
    <property type="match status" value="1"/>
</dbReference>
<evidence type="ECO:0008006" key="6">
    <source>
        <dbReference type="Google" id="ProtNLM"/>
    </source>
</evidence>
<feature type="transmembrane region" description="Helical" evidence="3">
    <location>
        <begin position="40"/>
        <end position="63"/>
    </location>
</feature>
<evidence type="ECO:0000313" key="4">
    <source>
        <dbReference type="EMBL" id="PWN57875.1"/>
    </source>
</evidence>
<dbReference type="Proteomes" id="UP000251800">
    <property type="component" value="Unassembled WGS sequence"/>
</dbReference>
<dbReference type="Pfam" id="PF04375">
    <property type="entry name" value="HemX"/>
    <property type="match status" value="1"/>
</dbReference>
<proteinExistence type="predicted"/>
<dbReference type="OrthoDB" id="5739852at2"/>
<evidence type="ECO:0000256" key="3">
    <source>
        <dbReference type="SAM" id="Phobius"/>
    </source>
</evidence>
<comment type="caution">
    <text evidence="4">The sequence shown here is derived from an EMBL/GenBank/DDBJ whole genome shotgun (WGS) entry which is preliminary data.</text>
</comment>
<gene>
    <name evidence="4" type="ORF">DEH80_01700</name>
</gene>
<dbReference type="EMBL" id="QEQK01000001">
    <property type="protein sequence ID" value="PWN57875.1"/>
    <property type="molecule type" value="Genomic_DNA"/>
</dbReference>
<name>A0A363UQT9_9GAMM</name>
<reference evidence="4 5" key="1">
    <citation type="submission" date="2018-05" db="EMBL/GenBank/DDBJ databases">
        <title>Abyssibacter profundi OUC007T gen. nov., sp. nov, a marine bacterium isolated from seawater of the Mariana Trench.</title>
        <authorList>
            <person name="Zhou S."/>
        </authorList>
    </citation>
    <scope>NUCLEOTIDE SEQUENCE [LARGE SCALE GENOMIC DNA]</scope>
    <source>
        <strain evidence="4 5">OUC007</strain>
    </source>
</reference>
<protein>
    <recommendedName>
        <fullName evidence="6">Uroporphyrin-3 C-methyltransferase</fullName>
    </recommendedName>
</protein>
<keyword evidence="3" id="KW-0812">Transmembrane</keyword>
<evidence type="ECO:0000256" key="2">
    <source>
        <dbReference type="SAM" id="MobiDB-lite"/>
    </source>
</evidence>
<keyword evidence="5" id="KW-1185">Reference proteome</keyword>
<evidence type="ECO:0000313" key="5">
    <source>
        <dbReference type="Proteomes" id="UP000251800"/>
    </source>
</evidence>
<keyword evidence="1" id="KW-0175">Coiled coil</keyword>
<feature type="coiled-coil region" evidence="1">
    <location>
        <begin position="112"/>
        <end position="182"/>
    </location>
</feature>
<sequence>MTESAADAESPTPSQGSELMPYTPGEQAPPTQPVKTGRPIAWVALVVTLLNLIVLAFAAALTWQFGLPYLERSGARVDTMRERVSDQTRDLERHGERLASLEASQGELKQGMRQRDRNLDTLDQRAETLESAVASLTTRVEGGRRLWQLNELEHLLLIANERLQLSRDLDSAQAALVLAEERAAAMNDPALFDARNLIASEIAAVRNAPRVDRQSIALRVSSLIRQVPGLPIERNVPDAFQPGETRPPVEGPVADAGRRAWNKLVEIANKMFVIHRTEEAVHPLLPPEQAYFLRQNLILQLETARLAVLQLDGANYRDAVNEARAWIERYFDTDDRAVTAAIEQLDALAGERVRSNLPDISASLEAVRTVMERRRAP</sequence>
<dbReference type="RefSeq" id="WP_109718733.1">
    <property type="nucleotide sequence ID" value="NZ_QEQK01000001.1"/>
</dbReference>
<dbReference type="AlphaFoldDB" id="A0A363UQT9"/>
<organism evidence="4 5">
    <name type="scientific">Abyssibacter profundi</name>
    <dbReference type="NCBI Taxonomy" id="2182787"/>
    <lineage>
        <taxon>Bacteria</taxon>
        <taxon>Pseudomonadati</taxon>
        <taxon>Pseudomonadota</taxon>
        <taxon>Gammaproteobacteria</taxon>
        <taxon>Chromatiales</taxon>
        <taxon>Oceanococcaceae</taxon>
        <taxon>Abyssibacter</taxon>
    </lineage>
</organism>
<dbReference type="InterPro" id="IPR007470">
    <property type="entry name" value="HemX"/>
</dbReference>
<dbReference type="PANTHER" id="PTHR38043">
    <property type="entry name" value="PROTEIN HEMX"/>
    <property type="match status" value="1"/>
</dbReference>
<feature type="region of interest" description="Disordered" evidence="2">
    <location>
        <begin position="1"/>
        <end position="34"/>
    </location>
</feature>
<evidence type="ECO:0000256" key="1">
    <source>
        <dbReference type="SAM" id="Coils"/>
    </source>
</evidence>
<dbReference type="PANTHER" id="PTHR38043:SF1">
    <property type="entry name" value="PROTEIN HEMX"/>
    <property type="match status" value="1"/>
</dbReference>